<gene>
    <name evidence="1" type="ORF">PIB30_061504</name>
</gene>
<comment type="caution">
    <text evidence="1">The sequence shown here is derived from an EMBL/GenBank/DDBJ whole genome shotgun (WGS) entry which is preliminary data.</text>
</comment>
<proteinExistence type="predicted"/>
<dbReference type="EMBL" id="JASCZI010060973">
    <property type="protein sequence ID" value="MED6137074.1"/>
    <property type="molecule type" value="Genomic_DNA"/>
</dbReference>
<reference evidence="1 2" key="1">
    <citation type="journal article" date="2023" name="Plants (Basel)">
        <title>Bridging the Gap: Combining Genomics and Transcriptomics Approaches to Understand Stylosanthes scabra, an Orphan Legume from the Brazilian Caatinga.</title>
        <authorList>
            <person name="Ferreira-Neto J.R.C."/>
            <person name="da Silva M.D."/>
            <person name="Binneck E."/>
            <person name="de Melo N.F."/>
            <person name="da Silva R.H."/>
            <person name="de Melo A.L.T.M."/>
            <person name="Pandolfi V."/>
            <person name="Bustamante F.O."/>
            <person name="Brasileiro-Vidal A.C."/>
            <person name="Benko-Iseppon A.M."/>
        </authorList>
    </citation>
    <scope>NUCLEOTIDE SEQUENCE [LARGE SCALE GENOMIC DNA]</scope>
    <source>
        <tissue evidence="1">Leaves</tissue>
    </source>
</reference>
<keyword evidence="2" id="KW-1185">Reference proteome</keyword>
<sequence length="94" mass="10210">MHGITATLGLASGAGGGHGYQAMNRSKESSSSYGTSLLYQSPKTTCSCLEAVKDDQAEASATVQQLLQRRLYRRKKVTFCCVWKGRVYAGKRMA</sequence>
<accession>A0ABU6SLX9</accession>
<evidence type="ECO:0000313" key="1">
    <source>
        <dbReference type="EMBL" id="MED6137074.1"/>
    </source>
</evidence>
<name>A0ABU6SLX9_9FABA</name>
<organism evidence="1 2">
    <name type="scientific">Stylosanthes scabra</name>
    <dbReference type="NCBI Taxonomy" id="79078"/>
    <lineage>
        <taxon>Eukaryota</taxon>
        <taxon>Viridiplantae</taxon>
        <taxon>Streptophyta</taxon>
        <taxon>Embryophyta</taxon>
        <taxon>Tracheophyta</taxon>
        <taxon>Spermatophyta</taxon>
        <taxon>Magnoliopsida</taxon>
        <taxon>eudicotyledons</taxon>
        <taxon>Gunneridae</taxon>
        <taxon>Pentapetalae</taxon>
        <taxon>rosids</taxon>
        <taxon>fabids</taxon>
        <taxon>Fabales</taxon>
        <taxon>Fabaceae</taxon>
        <taxon>Papilionoideae</taxon>
        <taxon>50 kb inversion clade</taxon>
        <taxon>dalbergioids sensu lato</taxon>
        <taxon>Dalbergieae</taxon>
        <taxon>Pterocarpus clade</taxon>
        <taxon>Stylosanthes</taxon>
    </lineage>
</organism>
<dbReference type="Proteomes" id="UP001341840">
    <property type="component" value="Unassembled WGS sequence"/>
</dbReference>
<evidence type="ECO:0000313" key="2">
    <source>
        <dbReference type="Proteomes" id="UP001341840"/>
    </source>
</evidence>
<protein>
    <submittedName>
        <fullName evidence="1">Uncharacterized protein</fullName>
    </submittedName>
</protein>